<dbReference type="AlphaFoldDB" id="A0A0B6WW84"/>
<name>A0A0B6WW84_9BACT</name>
<dbReference type="PANTHER" id="PTHR42879:SF2">
    <property type="entry name" value="3-OXOACYL-[ACYL-CARRIER-PROTEIN] REDUCTASE FABG"/>
    <property type="match status" value="1"/>
</dbReference>
<dbReference type="SUPFAM" id="SSF51735">
    <property type="entry name" value="NAD(P)-binding Rossmann-fold domains"/>
    <property type="match status" value="1"/>
</dbReference>
<dbReference type="STRING" id="454194.PYK22_01354"/>
<dbReference type="NCBIfam" id="NF005559">
    <property type="entry name" value="PRK07231.1"/>
    <property type="match status" value="1"/>
</dbReference>
<sequence length="260" mass="28486">MRLKGRVALITGASSGIGRAIALRFAEEGAHIVVNHFGQEERAKRVCERIEAYGGRALSIEADVSQVVEIHRMVDETIRHFGRVDICVNNAGVQREVPFLEVTEDDWELMTKVDLKGAFFVAQACARDMVKRRRGKIINISSVHQEIAKPRFAPYCAAKGGLGMLTKTLAMELAEYKINVNGIAPGAIATPMNEDVLEDPEAEASVCREIPWGRFGRPAEVAALAAWLASDEADYVTGATYFIDGGLTQQVVEYKSPHKG</sequence>
<dbReference type="Pfam" id="PF13561">
    <property type="entry name" value="adh_short_C2"/>
    <property type="match status" value="1"/>
</dbReference>
<evidence type="ECO:0000313" key="3">
    <source>
        <dbReference type="Proteomes" id="UP000031518"/>
    </source>
</evidence>
<dbReference type="InterPro" id="IPR036291">
    <property type="entry name" value="NAD(P)-bd_dom_sf"/>
</dbReference>
<keyword evidence="3" id="KW-1185">Reference proteome</keyword>
<dbReference type="NCBIfam" id="NF009384">
    <property type="entry name" value="PRK12743.1"/>
    <property type="match status" value="1"/>
</dbReference>
<gene>
    <name evidence="2" type="ORF">PYK22_01354</name>
</gene>
<dbReference type="GO" id="GO:0016491">
    <property type="term" value="F:oxidoreductase activity"/>
    <property type="evidence" value="ECO:0007669"/>
    <property type="project" value="UniProtKB-KW"/>
</dbReference>
<keyword evidence="2" id="KW-0560">Oxidoreductase</keyword>
<reference evidence="2 3" key="1">
    <citation type="submission" date="2013-12" db="EMBL/GenBank/DDBJ databases">
        <authorList>
            <person name="Stott M."/>
        </authorList>
    </citation>
    <scope>NUCLEOTIDE SEQUENCE [LARGE SCALE GENOMIC DNA]</scope>
    <source>
        <strain evidence="2 3">K22</strain>
    </source>
</reference>
<dbReference type="PRINTS" id="PR00080">
    <property type="entry name" value="SDRFAMILY"/>
</dbReference>
<evidence type="ECO:0008006" key="4">
    <source>
        <dbReference type="Google" id="ProtNLM"/>
    </source>
</evidence>
<proteinExistence type="inferred from homology"/>
<evidence type="ECO:0000256" key="1">
    <source>
        <dbReference type="ARBA" id="ARBA00006484"/>
    </source>
</evidence>
<dbReference type="GO" id="GO:0032787">
    <property type="term" value="P:monocarboxylic acid metabolic process"/>
    <property type="evidence" value="ECO:0007669"/>
    <property type="project" value="UniProtKB-ARBA"/>
</dbReference>
<dbReference type="FunFam" id="3.40.50.720:FF:000084">
    <property type="entry name" value="Short-chain dehydrogenase reductase"/>
    <property type="match status" value="1"/>
</dbReference>
<dbReference type="PANTHER" id="PTHR42879">
    <property type="entry name" value="3-OXOACYL-(ACYL-CARRIER-PROTEIN) REDUCTASE"/>
    <property type="match status" value="1"/>
</dbReference>
<dbReference type="InterPro" id="IPR050259">
    <property type="entry name" value="SDR"/>
</dbReference>
<reference evidence="2 3" key="2">
    <citation type="submission" date="2015-01" db="EMBL/GenBank/DDBJ databases">
        <title>Complete genome sequence of Pyrinomonas methylaliphatogenes type strain K22T.</title>
        <authorList>
            <person name="Lee K.C.Y."/>
            <person name="Power J.F."/>
            <person name="Dunfield P.F."/>
            <person name="Morgan X.C."/>
            <person name="Huttenhower C."/>
            <person name="Stott M.B."/>
        </authorList>
    </citation>
    <scope>NUCLEOTIDE SEQUENCE [LARGE SCALE GENOMIC DNA]</scope>
    <source>
        <strain evidence="2 3">K22</strain>
    </source>
</reference>
<evidence type="ECO:0000313" key="2">
    <source>
        <dbReference type="EMBL" id="CDM65356.1"/>
    </source>
</evidence>
<dbReference type="InterPro" id="IPR002347">
    <property type="entry name" value="SDR_fam"/>
</dbReference>
<dbReference type="Gene3D" id="3.40.50.720">
    <property type="entry name" value="NAD(P)-binding Rossmann-like Domain"/>
    <property type="match status" value="1"/>
</dbReference>
<dbReference type="NCBIfam" id="NF009466">
    <property type="entry name" value="PRK12826.1-2"/>
    <property type="match status" value="1"/>
</dbReference>
<organism evidence="2 3">
    <name type="scientific">Pyrinomonas methylaliphatogenes</name>
    <dbReference type="NCBI Taxonomy" id="454194"/>
    <lineage>
        <taxon>Bacteria</taxon>
        <taxon>Pseudomonadati</taxon>
        <taxon>Acidobacteriota</taxon>
        <taxon>Blastocatellia</taxon>
        <taxon>Blastocatellales</taxon>
        <taxon>Pyrinomonadaceae</taxon>
        <taxon>Pyrinomonas</taxon>
    </lineage>
</organism>
<protein>
    <recommendedName>
        <fullName evidence="4">Glucose 1-dehydrogenase (NAD(P)(+))</fullName>
    </recommendedName>
</protein>
<dbReference type="InterPro" id="IPR020904">
    <property type="entry name" value="Sc_DH/Rdtase_CS"/>
</dbReference>
<dbReference type="EMBL" id="CBXV010000004">
    <property type="protein sequence ID" value="CDM65356.1"/>
    <property type="molecule type" value="Genomic_DNA"/>
</dbReference>
<comment type="similarity">
    <text evidence="1">Belongs to the short-chain dehydrogenases/reductases (SDR) family.</text>
</comment>
<dbReference type="PROSITE" id="PS00061">
    <property type="entry name" value="ADH_SHORT"/>
    <property type="match status" value="1"/>
</dbReference>
<accession>A0A0B6WW84</accession>
<dbReference type="Proteomes" id="UP000031518">
    <property type="component" value="Unassembled WGS sequence"/>
</dbReference>
<dbReference type="OrthoDB" id="9803333at2"/>
<dbReference type="RefSeq" id="WP_041975340.1">
    <property type="nucleotide sequence ID" value="NZ_CBXV010000004.1"/>
</dbReference>
<dbReference type="PRINTS" id="PR00081">
    <property type="entry name" value="GDHRDH"/>
</dbReference>